<dbReference type="VEuPathDB" id="FungiDB:SCHCODRAFT_02501466"/>
<dbReference type="Proteomes" id="UP000007431">
    <property type="component" value="Unassembled WGS sequence"/>
</dbReference>
<protein>
    <recommendedName>
        <fullName evidence="2">DUF6741 domain-containing protein</fullName>
    </recommendedName>
</protein>
<feature type="region of interest" description="Disordered" evidence="1">
    <location>
        <begin position="247"/>
        <end position="342"/>
    </location>
</feature>
<evidence type="ECO:0000259" key="2">
    <source>
        <dbReference type="Pfam" id="PF20526"/>
    </source>
</evidence>
<dbReference type="HOGENOM" id="CLU_548779_0_0_1"/>
<dbReference type="KEGG" id="scm:SCHCO_02501466"/>
<evidence type="ECO:0000313" key="4">
    <source>
        <dbReference type="Proteomes" id="UP000007431"/>
    </source>
</evidence>
<dbReference type="InParanoid" id="D8PLD5"/>
<dbReference type="AlphaFoldDB" id="D8PLD5"/>
<feature type="region of interest" description="Disordered" evidence="1">
    <location>
        <begin position="1"/>
        <end position="35"/>
    </location>
</feature>
<dbReference type="Pfam" id="PF20526">
    <property type="entry name" value="DUF6741"/>
    <property type="match status" value="1"/>
</dbReference>
<accession>D8PLD5</accession>
<gene>
    <name evidence="3" type="ORF">SCHCODRAFT_230972</name>
</gene>
<feature type="domain" description="DUF6741" evidence="2">
    <location>
        <begin position="362"/>
        <end position="470"/>
    </location>
</feature>
<dbReference type="OMA" id="AYSSTYP"/>
<evidence type="ECO:0000313" key="3">
    <source>
        <dbReference type="EMBL" id="EFJ02010.1"/>
    </source>
</evidence>
<dbReference type="OrthoDB" id="10358085at2759"/>
<proteinExistence type="predicted"/>
<feature type="compositionally biased region" description="Low complexity" evidence="1">
    <location>
        <begin position="320"/>
        <end position="332"/>
    </location>
</feature>
<name>D8PLD5_SCHCM</name>
<dbReference type="STRING" id="578458.D8PLD5"/>
<dbReference type="EMBL" id="GL377302">
    <property type="protein sequence ID" value="EFJ02010.1"/>
    <property type="molecule type" value="Genomic_DNA"/>
</dbReference>
<dbReference type="InterPro" id="IPR046629">
    <property type="entry name" value="DUF6741"/>
</dbReference>
<feature type="region of interest" description="Disordered" evidence="1">
    <location>
        <begin position="190"/>
        <end position="228"/>
    </location>
</feature>
<sequence length="497" mass="54600">MNFPRSPMKAHARRSWTGDNTGFASPSYAAGTPQPVLGTPHMPVHGTPRLPVQGTPYLPVHGTPHMPVHGTPRHHVGTPYYPDHRQLDSFQFGHPRASPGMVSNKSFDYSPYSQASDLRGGFSPAYSELPVIPAGSARRRSHSFTTPAGGGFSPASLPMGTPAVPMGPVFSPFDGAYPPTPFPPTPGAHPVTPSAYPTTPGVYPSTPSGYPTTPGGYPSTPGVYPTTSRHSRRMYDFAIARDSGYEGADYRRGRRSSSVFQGPSPGYQAASPAYHRGRRSSSAHQGRPSSMHRGRSSSAHRGRSPSAHRGRSSSAHHARSSSALRGRSSSAHPAARGHRRSASAVTFAYPEATYIAPGMFSNTIKFRVKHAEESGIRLRDILRDDFRVSGKYTYRVHSNSLRDMKIEWPGYPSANYRVEFRSNSMGNLNLRSLARSLGESCKLYFKANPVPFDWKEARLYCIRDTGGLWKLYYTHYLLYDPRDVRHISEELEVELAL</sequence>
<feature type="compositionally biased region" description="Low complexity" evidence="1">
    <location>
        <begin position="202"/>
        <end position="228"/>
    </location>
</feature>
<evidence type="ECO:0000256" key="1">
    <source>
        <dbReference type="SAM" id="MobiDB-lite"/>
    </source>
</evidence>
<keyword evidence="4" id="KW-1185">Reference proteome</keyword>
<feature type="compositionally biased region" description="Basic residues" evidence="1">
    <location>
        <begin position="290"/>
        <end position="319"/>
    </location>
</feature>
<dbReference type="GeneID" id="9588773"/>
<reference evidence="3 4" key="1">
    <citation type="journal article" date="2010" name="Nat. Biotechnol.">
        <title>Genome sequence of the model mushroom Schizophyllum commune.</title>
        <authorList>
            <person name="Ohm R.A."/>
            <person name="de Jong J.F."/>
            <person name="Lugones L.G."/>
            <person name="Aerts A."/>
            <person name="Kothe E."/>
            <person name="Stajich J.E."/>
            <person name="de Vries R.P."/>
            <person name="Record E."/>
            <person name="Levasseur A."/>
            <person name="Baker S.E."/>
            <person name="Bartholomew K.A."/>
            <person name="Coutinho P.M."/>
            <person name="Erdmann S."/>
            <person name="Fowler T.J."/>
            <person name="Gathman A.C."/>
            <person name="Lombard V."/>
            <person name="Henrissat B."/>
            <person name="Knabe N."/>
            <person name="Kuees U."/>
            <person name="Lilly W.W."/>
            <person name="Lindquist E."/>
            <person name="Lucas S."/>
            <person name="Magnuson J.K."/>
            <person name="Piumi F."/>
            <person name="Raudaskoski M."/>
            <person name="Salamov A."/>
            <person name="Schmutz J."/>
            <person name="Schwarze F.W.M.R."/>
            <person name="vanKuyk P.A."/>
            <person name="Horton J.S."/>
            <person name="Grigoriev I.V."/>
            <person name="Woesten H.A.B."/>
        </authorList>
    </citation>
    <scope>NUCLEOTIDE SEQUENCE [LARGE SCALE GENOMIC DNA]</scope>
    <source>
        <strain evidence="4">H4-8 / FGSC 9210</strain>
    </source>
</reference>
<organism evidence="4">
    <name type="scientific">Schizophyllum commune (strain H4-8 / FGSC 9210)</name>
    <name type="common">Split gill fungus</name>
    <dbReference type="NCBI Taxonomy" id="578458"/>
    <lineage>
        <taxon>Eukaryota</taxon>
        <taxon>Fungi</taxon>
        <taxon>Dikarya</taxon>
        <taxon>Basidiomycota</taxon>
        <taxon>Agaricomycotina</taxon>
        <taxon>Agaricomycetes</taxon>
        <taxon>Agaricomycetidae</taxon>
        <taxon>Agaricales</taxon>
        <taxon>Schizophyllaceae</taxon>
        <taxon>Schizophyllum</taxon>
    </lineage>
</organism>